<evidence type="ECO:0000313" key="1">
    <source>
        <dbReference type="EMBL" id="OAJ66656.1"/>
    </source>
</evidence>
<dbReference type="EMBL" id="LUTU01000014">
    <property type="protein sequence ID" value="OAJ66656.1"/>
    <property type="molecule type" value="Genomic_DNA"/>
</dbReference>
<evidence type="ECO:0000313" key="2">
    <source>
        <dbReference type="Proteomes" id="UP000077786"/>
    </source>
</evidence>
<gene>
    <name evidence="1" type="ORF">A0123_02789</name>
</gene>
<name>A0A1B6VHH6_9PROT</name>
<accession>A0A1B6VHH6</accession>
<reference evidence="1 2" key="1">
    <citation type="submission" date="2016-03" db="EMBL/GenBank/DDBJ databases">
        <title>Draft genome sequence of Gluconobacter cerinus strain CECT 9110.</title>
        <authorList>
            <person name="Sainz F."/>
            <person name="Mas A."/>
            <person name="Torija M.J."/>
        </authorList>
    </citation>
    <scope>NUCLEOTIDE SEQUENCE [LARGE SCALE GENOMIC DNA]</scope>
    <source>
        <strain evidence="1 2">CECT 9110</strain>
    </source>
</reference>
<comment type="caution">
    <text evidence="1">The sequence shown here is derived from an EMBL/GenBank/DDBJ whole genome shotgun (WGS) entry which is preliminary data.</text>
</comment>
<dbReference type="AlphaFoldDB" id="A0A1B6VHH6"/>
<proteinExistence type="predicted"/>
<protein>
    <submittedName>
        <fullName evidence="1">Uncharacterized protein</fullName>
    </submittedName>
</protein>
<dbReference type="Proteomes" id="UP000077786">
    <property type="component" value="Unassembled WGS sequence"/>
</dbReference>
<organism evidence="1 2">
    <name type="scientific">Gluconobacter cerinus</name>
    <dbReference type="NCBI Taxonomy" id="38307"/>
    <lineage>
        <taxon>Bacteria</taxon>
        <taxon>Pseudomonadati</taxon>
        <taxon>Pseudomonadota</taxon>
        <taxon>Alphaproteobacteria</taxon>
        <taxon>Acetobacterales</taxon>
        <taxon>Acetobacteraceae</taxon>
        <taxon>Gluconobacter</taxon>
    </lineage>
</organism>
<sequence>MALFETHQGKETNELSRVQINCKITVKAAQLENNSPIKTKFESVSVLGGDGVKSVSFILRANSIVLNMNHHVALRCSKM</sequence>